<protein>
    <recommendedName>
        <fullName evidence="4">Myb/SANT-like domain-containing protein</fullName>
    </recommendedName>
</protein>
<feature type="region of interest" description="Disordered" evidence="1">
    <location>
        <begin position="76"/>
        <end position="131"/>
    </location>
</feature>
<dbReference type="STRING" id="77044.A0A1W2TD18"/>
<evidence type="ECO:0000256" key="1">
    <source>
        <dbReference type="SAM" id="MobiDB-lite"/>
    </source>
</evidence>
<evidence type="ECO:0008006" key="4">
    <source>
        <dbReference type="Google" id="ProtNLM"/>
    </source>
</evidence>
<proteinExistence type="predicted"/>
<name>A0A1W2TD18_ROSNE</name>
<feature type="compositionally biased region" description="Basic residues" evidence="1">
    <location>
        <begin position="93"/>
        <end position="102"/>
    </location>
</feature>
<evidence type="ECO:0000313" key="3">
    <source>
        <dbReference type="Proteomes" id="UP000054516"/>
    </source>
</evidence>
<accession>A0A1W2TD18</accession>
<sequence>MPKWDDEKMVDLLMAMRVAENGYNAVTKDTWFKITAVMKMMGHGDATWTGLSQRWSKVMQKDFMEKYPQALAVAAGTHTPATTGPAATDGAKKAGRGQKRKREAVDDDEDEGHDEANAVKKAPASKNQKKN</sequence>
<dbReference type="Proteomes" id="UP000054516">
    <property type="component" value="Unassembled WGS sequence"/>
</dbReference>
<dbReference type="AlphaFoldDB" id="A0A1W2TD18"/>
<keyword evidence="3" id="KW-1185">Reference proteome</keyword>
<feature type="compositionally biased region" description="Low complexity" evidence="1">
    <location>
        <begin position="76"/>
        <end position="89"/>
    </location>
</feature>
<reference evidence="2" key="1">
    <citation type="submission" date="2016-03" db="EMBL/GenBank/DDBJ databases">
        <title>Draft genome sequence of Rosellinia necatrix.</title>
        <authorList>
            <person name="Kanematsu S."/>
        </authorList>
    </citation>
    <scope>NUCLEOTIDE SEQUENCE [LARGE SCALE GENOMIC DNA]</scope>
    <source>
        <strain evidence="2">W97</strain>
    </source>
</reference>
<dbReference type="OrthoDB" id="5231339at2759"/>
<dbReference type="EMBL" id="DF977459">
    <property type="protein sequence ID" value="GAP85858.1"/>
    <property type="molecule type" value="Genomic_DNA"/>
</dbReference>
<organism evidence="2">
    <name type="scientific">Rosellinia necatrix</name>
    <name type="common">White root-rot fungus</name>
    <dbReference type="NCBI Taxonomy" id="77044"/>
    <lineage>
        <taxon>Eukaryota</taxon>
        <taxon>Fungi</taxon>
        <taxon>Dikarya</taxon>
        <taxon>Ascomycota</taxon>
        <taxon>Pezizomycotina</taxon>
        <taxon>Sordariomycetes</taxon>
        <taxon>Xylariomycetidae</taxon>
        <taxon>Xylariales</taxon>
        <taxon>Xylariaceae</taxon>
        <taxon>Rosellinia</taxon>
    </lineage>
</organism>
<gene>
    <name evidence="2" type="ORF">SAMD00023353_1401570</name>
</gene>
<evidence type="ECO:0000313" key="2">
    <source>
        <dbReference type="EMBL" id="GAP85858.1"/>
    </source>
</evidence>